<gene>
    <name evidence="2" type="ORF">GSU10_01390</name>
</gene>
<feature type="transmembrane region" description="Helical" evidence="1">
    <location>
        <begin position="99"/>
        <end position="121"/>
    </location>
</feature>
<organism evidence="2 3">
    <name type="scientific">Rathayibacter tanaceti</name>
    <dbReference type="NCBI Taxonomy" id="1671680"/>
    <lineage>
        <taxon>Bacteria</taxon>
        <taxon>Bacillati</taxon>
        <taxon>Actinomycetota</taxon>
        <taxon>Actinomycetes</taxon>
        <taxon>Micrococcales</taxon>
        <taxon>Microbacteriaceae</taxon>
        <taxon>Rathayibacter</taxon>
    </lineage>
</organism>
<feature type="transmembrane region" description="Helical" evidence="1">
    <location>
        <begin position="49"/>
        <end position="78"/>
    </location>
</feature>
<protein>
    <submittedName>
        <fullName evidence="2">DUF4184 family protein</fullName>
    </submittedName>
</protein>
<feature type="transmembrane region" description="Helical" evidence="1">
    <location>
        <begin position="189"/>
        <end position="212"/>
    </location>
</feature>
<accession>A0AAE6RI47</accession>
<sequence>MPFTLSHAVVALAFSNGRIPVAAVAIGAMVPDIGMYLPGLVGRQSTHSLVGVVTVDLLLGLLGLVLWVSLIAPAWRDLSPGIVRSRLRPRRSPPRGARARVEALVLAAAGVVLGAASHVLWDGFTHRGGFFVSAIPVLRDQLGPFVGSAWVQYASGVLGMVGLGIGAVVWYVGRRPRVLEPDGRQPVRIAAAAVVFAAAVVPSGIVLVGQGIDPLDSASRAQVVQAAVLLVSGGVAALVAVAGVWWLTVGRAAR</sequence>
<dbReference type="EMBL" id="CP047186">
    <property type="protein sequence ID" value="QHC54446.1"/>
    <property type="molecule type" value="Genomic_DNA"/>
</dbReference>
<evidence type="ECO:0000256" key="1">
    <source>
        <dbReference type="SAM" id="Phobius"/>
    </source>
</evidence>
<dbReference type="AlphaFoldDB" id="A0AAE6RI47"/>
<dbReference type="InterPro" id="IPR025238">
    <property type="entry name" value="DUF4184"/>
</dbReference>
<feature type="transmembrane region" description="Helical" evidence="1">
    <location>
        <begin position="224"/>
        <end position="247"/>
    </location>
</feature>
<dbReference type="Proteomes" id="UP000465031">
    <property type="component" value="Chromosome"/>
</dbReference>
<evidence type="ECO:0000313" key="3">
    <source>
        <dbReference type="Proteomes" id="UP000465031"/>
    </source>
</evidence>
<proteinExistence type="predicted"/>
<keyword evidence="1" id="KW-0472">Membrane</keyword>
<keyword evidence="1" id="KW-0812">Transmembrane</keyword>
<reference evidence="3" key="1">
    <citation type="submission" date="2019-12" db="EMBL/GenBank/DDBJ databases">
        <title>Complete and draft genome sequences of new strains and members of some known species of the genus Rathayibacter isolated from plants.</title>
        <authorList>
            <person name="Tarlachkov S.V."/>
            <person name="Starodumova I.P."/>
            <person name="Dorofeeva L.V."/>
            <person name="Prisyazhnaya N.V."/>
            <person name="Leyn S."/>
            <person name="Zlamal J."/>
            <person name="Elan M."/>
            <person name="Osterman A.L."/>
            <person name="Nadler S."/>
            <person name="Subbotin S.A."/>
            <person name="Evtushenko L.I."/>
        </authorList>
    </citation>
    <scope>NUCLEOTIDE SEQUENCE [LARGE SCALE GENOMIC DNA]</scope>
    <source>
        <strain evidence="3">VKM Ac-2761</strain>
    </source>
</reference>
<dbReference type="KEGG" id="rte:GSU10_01390"/>
<dbReference type="RefSeq" id="WP_132505434.1">
    <property type="nucleotide sequence ID" value="NZ_CP047186.1"/>
</dbReference>
<keyword evidence="1" id="KW-1133">Transmembrane helix</keyword>
<dbReference type="Pfam" id="PF13803">
    <property type="entry name" value="DUF4184"/>
    <property type="match status" value="1"/>
</dbReference>
<feature type="transmembrane region" description="Helical" evidence="1">
    <location>
        <begin position="150"/>
        <end position="173"/>
    </location>
</feature>
<evidence type="ECO:0000313" key="2">
    <source>
        <dbReference type="EMBL" id="QHC54446.1"/>
    </source>
</evidence>
<name>A0AAE6RI47_9MICO</name>